<dbReference type="UniPathway" id="UPA00557">
    <property type="reaction ID" value="UER00614"/>
</dbReference>
<keyword evidence="17" id="KW-1208">Phospholipid metabolism</keyword>
<keyword evidence="14" id="KW-0443">Lipid metabolism</keyword>
<comment type="pathway">
    <text evidence="4">Lipid metabolism.</text>
</comment>
<keyword evidence="9" id="KW-0444">Lipid biosynthesis</keyword>
<evidence type="ECO:0000256" key="4">
    <source>
        <dbReference type="ARBA" id="ARBA00005189"/>
    </source>
</evidence>
<feature type="transmembrane region" description="Helical" evidence="19">
    <location>
        <begin position="174"/>
        <end position="193"/>
    </location>
</feature>
<evidence type="ECO:0000256" key="3">
    <source>
        <dbReference type="ARBA" id="ARBA00005119"/>
    </source>
</evidence>
<name>A0A0R1VHH8_9LACO</name>
<evidence type="ECO:0000256" key="11">
    <source>
        <dbReference type="ARBA" id="ARBA00022692"/>
    </source>
</evidence>
<dbReference type="RefSeq" id="WP_056937283.1">
    <property type="nucleotide sequence ID" value="NZ_AZFN01000010.1"/>
</dbReference>
<comment type="caution">
    <text evidence="20">The sequence shown here is derived from an EMBL/GenBank/DDBJ whole genome shotgun (WGS) entry which is preliminary data.</text>
</comment>
<dbReference type="GO" id="GO:0005886">
    <property type="term" value="C:plasma membrane"/>
    <property type="evidence" value="ECO:0007669"/>
    <property type="project" value="UniProtKB-SubCell"/>
</dbReference>
<evidence type="ECO:0000256" key="6">
    <source>
        <dbReference type="ARBA" id="ARBA00012487"/>
    </source>
</evidence>
<dbReference type="PROSITE" id="PS01315">
    <property type="entry name" value="CDS"/>
    <property type="match status" value="1"/>
</dbReference>
<evidence type="ECO:0000256" key="9">
    <source>
        <dbReference type="ARBA" id="ARBA00022516"/>
    </source>
</evidence>
<reference evidence="20 21" key="1">
    <citation type="journal article" date="2015" name="Genome Announc.">
        <title>Expanding the biotechnology potential of lactobacilli through comparative genomics of 213 strains and associated genera.</title>
        <authorList>
            <person name="Sun Z."/>
            <person name="Harris H.M."/>
            <person name="McCann A."/>
            <person name="Guo C."/>
            <person name="Argimon S."/>
            <person name="Zhang W."/>
            <person name="Yang X."/>
            <person name="Jeffery I.B."/>
            <person name="Cooney J.C."/>
            <person name="Kagawa T.F."/>
            <person name="Liu W."/>
            <person name="Song Y."/>
            <person name="Salvetti E."/>
            <person name="Wrobel A."/>
            <person name="Rasinkangas P."/>
            <person name="Parkhill J."/>
            <person name="Rea M.C."/>
            <person name="O'Sullivan O."/>
            <person name="Ritari J."/>
            <person name="Douillard F.P."/>
            <person name="Paul Ross R."/>
            <person name="Yang R."/>
            <person name="Briner A.E."/>
            <person name="Felis G.E."/>
            <person name="de Vos W.M."/>
            <person name="Barrangou R."/>
            <person name="Klaenhammer T.R."/>
            <person name="Caufield P.W."/>
            <person name="Cui Y."/>
            <person name="Zhang H."/>
            <person name="O'Toole P.W."/>
        </authorList>
    </citation>
    <scope>NUCLEOTIDE SEQUENCE [LARGE SCALE GENOMIC DNA]</scope>
    <source>
        <strain evidence="20 21">DSM 16045</strain>
    </source>
</reference>
<evidence type="ECO:0000256" key="18">
    <source>
        <dbReference type="RuleBase" id="RU003938"/>
    </source>
</evidence>
<feature type="transmembrane region" description="Helical" evidence="19">
    <location>
        <begin position="48"/>
        <end position="72"/>
    </location>
</feature>
<dbReference type="PANTHER" id="PTHR46382:SF1">
    <property type="entry name" value="PHOSPHATIDATE CYTIDYLYLTRANSFERASE"/>
    <property type="match status" value="1"/>
</dbReference>
<dbReference type="EC" id="2.7.7.41" evidence="6 18"/>
<dbReference type="Pfam" id="PF01148">
    <property type="entry name" value="CTP_transf_1"/>
    <property type="match status" value="1"/>
</dbReference>
<evidence type="ECO:0000256" key="13">
    <source>
        <dbReference type="ARBA" id="ARBA00022989"/>
    </source>
</evidence>
<comment type="catalytic activity">
    <reaction evidence="1 18">
        <text>a 1,2-diacyl-sn-glycero-3-phosphate + CTP + H(+) = a CDP-1,2-diacyl-sn-glycerol + diphosphate</text>
        <dbReference type="Rhea" id="RHEA:16229"/>
        <dbReference type="ChEBI" id="CHEBI:15378"/>
        <dbReference type="ChEBI" id="CHEBI:33019"/>
        <dbReference type="ChEBI" id="CHEBI:37563"/>
        <dbReference type="ChEBI" id="CHEBI:58332"/>
        <dbReference type="ChEBI" id="CHEBI:58608"/>
        <dbReference type="EC" id="2.7.7.41"/>
    </reaction>
</comment>
<keyword evidence="13 19" id="KW-1133">Transmembrane helix</keyword>
<proteinExistence type="inferred from homology"/>
<dbReference type="EMBL" id="AZFN01000010">
    <property type="protein sequence ID" value="KRM02534.1"/>
    <property type="molecule type" value="Genomic_DNA"/>
</dbReference>
<keyword evidence="12 18" id="KW-0548">Nucleotidyltransferase</keyword>
<accession>A0A0R1VHH8</accession>
<sequence>MKTRVITAVIALIVFIPFILYGGLPLTIFAMALSLIAMSELLVMKKMFLTSFAAILSFLGVLVVAMPSSWVAWMPDQLGRMSLLYIIVILLLAHTVFHRQRFTFEDTGVLVLGMIYIGFGFNAFVIARSVNFQTLLYGMLIVWLTDSFAYICGRKIGKHKLAPKVSPNKTWEGSIAGTVIATVVLAIYLLIFPVGYHNVFMMILMTLVLSIIGQIGDLIESALKRYYGVKDSGKILPGHGGILDRFDSMLVVLPAMYILGIL</sequence>
<keyword evidence="15 19" id="KW-0472">Membrane</keyword>
<evidence type="ECO:0000256" key="12">
    <source>
        <dbReference type="ARBA" id="ARBA00022695"/>
    </source>
</evidence>
<evidence type="ECO:0000256" key="14">
    <source>
        <dbReference type="ARBA" id="ARBA00023098"/>
    </source>
</evidence>
<feature type="transmembrane region" description="Helical" evidence="19">
    <location>
        <begin position="135"/>
        <end position="153"/>
    </location>
</feature>
<evidence type="ECO:0000313" key="20">
    <source>
        <dbReference type="EMBL" id="KRM02534.1"/>
    </source>
</evidence>
<protein>
    <recommendedName>
        <fullName evidence="7 18">Phosphatidate cytidylyltransferase</fullName>
        <ecNumber evidence="6 18">2.7.7.41</ecNumber>
    </recommendedName>
</protein>
<keyword evidence="10 18" id="KW-0808">Transferase</keyword>
<organism evidence="20 21">
    <name type="scientific">Limosilactobacillus gastricus DSM 16045</name>
    <dbReference type="NCBI Taxonomy" id="1423749"/>
    <lineage>
        <taxon>Bacteria</taxon>
        <taxon>Bacillati</taxon>
        <taxon>Bacillota</taxon>
        <taxon>Bacilli</taxon>
        <taxon>Lactobacillales</taxon>
        <taxon>Lactobacillaceae</taxon>
        <taxon>Limosilactobacillus</taxon>
    </lineage>
</organism>
<comment type="similarity">
    <text evidence="5 18">Belongs to the CDS family.</text>
</comment>
<evidence type="ECO:0000256" key="8">
    <source>
        <dbReference type="ARBA" id="ARBA00022475"/>
    </source>
</evidence>
<evidence type="ECO:0000256" key="16">
    <source>
        <dbReference type="ARBA" id="ARBA00023209"/>
    </source>
</evidence>
<dbReference type="GO" id="GO:0004605">
    <property type="term" value="F:phosphatidate cytidylyltransferase activity"/>
    <property type="evidence" value="ECO:0007669"/>
    <property type="project" value="UniProtKB-EC"/>
</dbReference>
<keyword evidence="16" id="KW-0594">Phospholipid biosynthesis</keyword>
<feature type="transmembrane region" description="Helical" evidence="19">
    <location>
        <begin position="109"/>
        <end position="129"/>
    </location>
</feature>
<comment type="pathway">
    <text evidence="3 18">Phospholipid metabolism; CDP-diacylglycerol biosynthesis; CDP-diacylglycerol from sn-glycerol 3-phosphate: step 3/3.</text>
</comment>
<comment type="subcellular location">
    <subcellularLocation>
        <location evidence="2">Cell membrane</location>
        <topology evidence="2">Multi-pass membrane protein</topology>
    </subcellularLocation>
</comment>
<dbReference type="PANTHER" id="PTHR46382">
    <property type="entry name" value="PHOSPHATIDATE CYTIDYLYLTRANSFERASE"/>
    <property type="match status" value="1"/>
</dbReference>
<evidence type="ECO:0000256" key="15">
    <source>
        <dbReference type="ARBA" id="ARBA00023136"/>
    </source>
</evidence>
<evidence type="ECO:0000256" key="19">
    <source>
        <dbReference type="SAM" id="Phobius"/>
    </source>
</evidence>
<feature type="transmembrane region" description="Helical" evidence="19">
    <location>
        <begin position="6"/>
        <end position="36"/>
    </location>
</feature>
<dbReference type="AlphaFoldDB" id="A0A0R1VHH8"/>
<dbReference type="PATRIC" id="fig|1423749.3.peg.194"/>
<dbReference type="Proteomes" id="UP000051739">
    <property type="component" value="Unassembled WGS sequence"/>
</dbReference>
<evidence type="ECO:0000256" key="5">
    <source>
        <dbReference type="ARBA" id="ARBA00010185"/>
    </source>
</evidence>
<dbReference type="GO" id="GO:0016024">
    <property type="term" value="P:CDP-diacylglycerol biosynthetic process"/>
    <property type="evidence" value="ECO:0007669"/>
    <property type="project" value="UniProtKB-UniPathway"/>
</dbReference>
<feature type="transmembrane region" description="Helical" evidence="19">
    <location>
        <begin position="78"/>
        <end position="97"/>
    </location>
</feature>
<evidence type="ECO:0000313" key="21">
    <source>
        <dbReference type="Proteomes" id="UP000051739"/>
    </source>
</evidence>
<evidence type="ECO:0000256" key="17">
    <source>
        <dbReference type="ARBA" id="ARBA00023264"/>
    </source>
</evidence>
<evidence type="ECO:0000256" key="1">
    <source>
        <dbReference type="ARBA" id="ARBA00001698"/>
    </source>
</evidence>
<gene>
    <name evidence="20" type="ORF">FC60_GL000194</name>
</gene>
<keyword evidence="21" id="KW-1185">Reference proteome</keyword>
<evidence type="ECO:0000256" key="10">
    <source>
        <dbReference type="ARBA" id="ARBA00022679"/>
    </source>
</evidence>
<feature type="transmembrane region" description="Helical" evidence="19">
    <location>
        <begin position="199"/>
        <end position="219"/>
    </location>
</feature>
<evidence type="ECO:0000256" key="7">
    <source>
        <dbReference type="ARBA" id="ARBA00019373"/>
    </source>
</evidence>
<dbReference type="InterPro" id="IPR000374">
    <property type="entry name" value="PC_trans"/>
</dbReference>
<keyword evidence="8" id="KW-1003">Cell membrane</keyword>
<evidence type="ECO:0000256" key="2">
    <source>
        <dbReference type="ARBA" id="ARBA00004651"/>
    </source>
</evidence>
<keyword evidence="11 18" id="KW-0812">Transmembrane</keyword>